<evidence type="ECO:0000313" key="3">
    <source>
        <dbReference type="Proteomes" id="UP000186594"/>
    </source>
</evidence>
<name>A0A1U7LIR2_NEOID</name>
<reference evidence="2 3" key="1">
    <citation type="submission" date="2016-04" db="EMBL/GenBank/DDBJ databases">
        <title>Evolutionary innovation and constraint leading to complex multicellularity in the Ascomycota.</title>
        <authorList>
            <person name="Cisse O."/>
            <person name="Nguyen A."/>
            <person name="Hewitt D.A."/>
            <person name="Jedd G."/>
            <person name="Stajich J.E."/>
        </authorList>
    </citation>
    <scope>NUCLEOTIDE SEQUENCE [LARGE SCALE GENOMIC DNA]</scope>
    <source>
        <strain evidence="2 3">DAH-3</strain>
    </source>
</reference>
<gene>
    <name evidence="2" type="ORF">NEOLI_005148</name>
</gene>
<comment type="caution">
    <text evidence="2">The sequence shown here is derived from an EMBL/GenBank/DDBJ whole genome shotgun (WGS) entry which is preliminary data.</text>
</comment>
<dbReference type="Proteomes" id="UP000186594">
    <property type="component" value="Unassembled WGS sequence"/>
</dbReference>
<organism evidence="2 3">
    <name type="scientific">Neolecta irregularis (strain DAH-3)</name>
    <dbReference type="NCBI Taxonomy" id="1198029"/>
    <lineage>
        <taxon>Eukaryota</taxon>
        <taxon>Fungi</taxon>
        <taxon>Dikarya</taxon>
        <taxon>Ascomycota</taxon>
        <taxon>Taphrinomycotina</taxon>
        <taxon>Neolectales</taxon>
        <taxon>Neolectaceae</taxon>
        <taxon>Neolecta</taxon>
    </lineage>
</organism>
<accession>A0A1U7LIR2</accession>
<protein>
    <submittedName>
        <fullName evidence="2">Uncharacterized protein</fullName>
    </submittedName>
</protein>
<keyword evidence="3" id="KW-1185">Reference proteome</keyword>
<dbReference type="OrthoDB" id="635774at2759"/>
<sequence length="217" mass="25531">MEDRHSTILPQEQVPFLSLDPENSNVKSDRSSSVIEEDVDIEQELEEKWVRNLSMHFRDGSKREKFFFTYFKTPHVSFRVTVSMDYTSPPTDSLELELSKLKYQRDKSRRIYEAIRTCLEDIEFYPTVTNLKLKTDSKDGHLQVKVTEDINEIIPYPLLEELKHHVDPVTGEKLYPIFNQSEIDFDNHMRGFVYQMYTGNEICIKKKEIPGPNSIAF</sequence>
<evidence type="ECO:0000256" key="1">
    <source>
        <dbReference type="SAM" id="MobiDB-lite"/>
    </source>
</evidence>
<feature type="region of interest" description="Disordered" evidence="1">
    <location>
        <begin position="1"/>
        <end position="33"/>
    </location>
</feature>
<evidence type="ECO:0000313" key="2">
    <source>
        <dbReference type="EMBL" id="OLL22483.1"/>
    </source>
</evidence>
<proteinExistence type="predicted"/>
<dbReference type="EMBL" id="LXFE01003141">
    <property type="protein sequence ID" value="OLL22483.1"/>
    <property type="molecule type" value="Genomic_DNA"/>
</dbReference>
<dbReference type="STRING" id="1198029.A0A1U7LIR2"/>
<dbReference type="AlphaFoldDB" id="A0A1U7LIR2"/>